<dbReference type="InterPro" id="IPR020456">
    <property type="entry name" value="Acylphosphatase"/>
</dbReference>
<keyword evidence="8" id="KW-1185">Reference proteome</keyword>
<reference evidence="7" key="1">
    <citation type="submission" date="2021-04" db="EMBL/GenBank/DDBJ databases">
        <authorList>
            <person name="Hornung B."/>
        </authorList>
    </citation>
    <scope>NUCLEOTIDE SEQUENCE</scope>
    <source>
        <strain evidence="7">G5G6</strain>
    </source>
</reference>
<evidence type="ECO:0000256" key="4">
    <source>
        <dbReference type="PROSITE-ProRule" id="PRU00520"/>
    </source>
</evidence>
<keyword evidence="4 7" id="KW-0378">Hydrolase</keyword>
<dbReference type="AlphaFoldDB" id="A0A916NIU2"/>
<sequence>MEARRLVITGLVQGIGFRYHMVNAARRLGISGWVRNRRDGSVEAVIAGSAEAIAAMIHWARSGPPAARVDQVYVEEFVDTNQPLVEFSQLPTE</sequence>
<dbReference type="GO" id="GO:0003998">
    <property type="term" value="F:acylphosphatase activity"/>
    <property type="evidence" value="ECO:0007669"/>
    <property type="project" value="UniProtKB-EC"/>
</dbReference>
<evidence type="ECO:0000256" key="2">
    <source>
        <dbReference type="ARBA" id="ARBA00012150"/>
    </source>
</evidence>
<comment type="catalytic activity">
    <reaction evidence="3 4">
        <text>an acyl phosphate + H2O = a carboxylate + phosphate + H(+)</text>
        <dbReference type="Rhea" id="RHEA:14965"/>
        <dbReference type="ChEBI" id="CHEBI:15377"/>
        <dbReference type="ChEBI" id="CHEBI:15378"/>
        <dbReference type="ChEBI" id="CHEBI:29067"/>
        <dbReference type="ChEBI" id="CHEBI:43474"/>
        <dbReference type="ChEBI" id="CHEBI:59918"/>
        <dbReference type="EC" id="3.6.1.7"/>
    </reaction>
</comment>
<evidence type="ECO:0000256" key="5">
    <source>
        <dbReference type="RuleBase" id="RU004168"/>
    </source>
</evidence>
<dbReference type="PANTHER" id="PTHR47268">
    <property type="entry name" value="ACYLPHOSPHATASE"/>
    <property type="match status" value="1"/>
</dbReference>
<proteinExistence type="inferred from homology"/>
<gene>
    <name evidence="7" type="primary">acyP</name>
    <name evidence="7" type="ORF">GTOL_12821</name>
</gene>
<evidence type="ECO:0000259" key="6">
    <source>
        <dbReference type="PROSITE" id="PS51160"/>
    </source>
</evidence>
<dbReference type="EC" id="3.6.1.7" evidence="2 4"/>
<evidence type="ECO:0000313" key="7">
    <source>
        <dbReference type="EMBL" id="CAG4884938.1"/>
    </source>
</evidence>
<dbReference type="Pfam" id="PF00708">
    <property type="entry name" value="Acylphosphatase"/>
    <property type="match status" value="1"/>
</dbReference>
<dbReference type="NCBIfam" id="NF010996">
    <property type="entry name" value="PRK14421.1"/>
    <property type="match status" value="1"/>
</dbReference>
<organism evidence="7 8">
    <name type="scientific">Georgfuchsia toluolica</name>
    <dbReference type="NCBI Taxonomy" id="424218"/>
    <lineage>
        <taxon>Bacteria</taxon>
        <taxon>Pseudomonadati</taxon>
        <taxon>Pseudomonadota</taxon>
        <taxon>Betaproteobacteria</taxon>
        <taxon>Nitrosomonadales</taxon>
        <taxon>Sterolibacteriaceae</taxon>
        <taxon>Georgfuchsia</taxon>
    </lineage>
</organism>
<dbReference type="InterPro" id="IPR036046">
    <property type="entry name" value="Acylphosphatase-like_dom_sf"/>
</dbReference>
<dbReference type="PROSITE" id="PS51160">
    <property type="entry name" value="ACYLPHOSPHATASE_3"/>
    <property type="match status" value="1"/>
</dbReference>
<dbReference type="Proteomes" id="UP000742786">
    <property type="component" value="Unassembled WGS sequence"/>
</dbReference>
<evidence type="ECO:0000313" key="8">
    <source>
        <dbReference type="Proteomes" id="UP000742786"/>
    </source>
</evidence>
<dbReference type="RefSeq" id="WP_220636734.1">
    <property type="nucleotide sequence ID" value="NZ_CAJQUM010000001.1"/>
</dbReference>
<comment type="caution">
    <text evidence="7">The sequence shown here is derived from an EMBL/GenBank/DDBJ whole genome shotgun (WGS) entry which is preliminary data.</text>
</comment>
<feature type="active site" evidence="4">
    <location>
        <position position="18"/>
    </location>
</feature>
<feature type="domain" description="Acylphosphatase-like" evidence="6">
    <location>
        <begin position="3"/>
        <end position="91"/>
    </location>
</feature>
<evidence type="ECO:0000256" key="3">
    <source>
        <dbReference type="ARBA" id="ARBA00047645"/>
    </source>
</evidence>
<dbReference type="PROSITE" id="PS00151">
    <property type="entry name" value="ACYLPHOSPHATASE_2"/>
    <property type="match status" value="1"/>
</dbReference>
<dbReference type="PRINTS" id="PR00112">
    <property type="entry name" value="ACYLPHPHTASE"/>
</dbReference>
<dbReference type="InterPro" id="IPR001792">
    <property type="entry name" value="Acylphosphatase-like_dom"/>
</dbReference>
<dbReference type="InterPro" id="IPR017968">
    <property type="entry name" value="Acylphosphatase_CS"/>
</dbReference>
<name>A0A916NIU2_9PROT</name>
<dbReference type="EMBL" id="CAJQUM010000001">
    <property type="protein sequence ID" value="CAG4884938.1"/>
    <property type="molecule type" value="Genomic_DNA"/>
</dbReference>
<protein>
    <recommendedName>
        <fullName evidence="2 4">acylphosphatase</fullName>
        <ecNumber evidence="2 4">3.6.1.7</ecNumber>
    </recommendedName>
</protein>
<accession>A0A916NIU2</accession>
<evidence type="ECO:0000256" key="1">
    <source>
        <dbReference type="ARBA" id="ARBA00005614"/>
    </source>
</evidence>
<dbReference type="SUPFAM" id="SSF54975">
    <property type="entry name" value="Acylphosphatase/BLUF domain-like"/>
    <property type="match status" value="1"/>
</dbReference>
<comment type="similarity">
    <text evidence="1 5">Belongs to the acylphosphatase family.</text>
</comment>
<dbReference type="PANTHER" id="PTHR47268:SF4">
    <property type="entry name" value="ACYLPHOSPHATASE"/>
    <property type="match status" value="1"/>
</dbReference>
<dbReference type="Gene3D" id="3.30.70.100">
    <property type="match status" value="1"/>
</dbReference>
<feature type="active site" evidence="4">
    <location>
        <position position="36"/>
    </location>
</feature>